<dbReference type="EMBL" id="KN416081">
    <property type="protein sequence ID" value="KHG20566.1"/>
    <property type="molecule type" value="Genomic_DNA"/>
</dbReference>
<evidence type="ECO:0000313" key="2">
    <source>
        <dbReference type="Proteomes" id="UP000032142"/>
    </source>
</evidence>
<keyword evidence="2" id="KW-1185">Reference proteome</keyword>
<name>A0A0B0PB98_GOSAR</name>
<evidence type="ECO:0000313" key="1">
    <source>
        <dbReference type="EMBL" id="KHG20566.1"/>
    </source>
</evidence>
<sequence>MPAVKLRVGVDHPFPPPSSTFFSHPFLFPPPPFFSFPLPCCLSWLLSVWSFNGLPLLTSPETALSLSPPSLFPFSFSFLTSTPTSSSCRPSSVFPVSLFRVIYLA</sequence>
<accession>A0A0B0PB98</accession>
<organism evidence="1 2">
    <name type="scientific">Gossypium arboreum</name>
    <name type="common">Tree cotton</name>
    <name type="synonym">Gossypium nanking</name>
    <dbReference type="NCBI Taxonomy" id="29729"/>
    <lineage>
        <taxon>Eukaryota</taxon>
        <taxon>Viridiplantae</taxon>
        <taxon>Streptophyta</taxon>
        <taxon>Embryophyta</taxon>
        <taxon>Tracheophyta</taxon>
        <taxon>Spermatophyta</taxon>
        <taxon>Magnoliopsida</taxon>
        <taxon>eudicotyledons</taxon>
        <taxon>Gunneridae</taxon>
        <taxon>Pentapetalae</taxon>
        <taxon>rosids</taxon>
        <taxon>malvids</taxon>
        <taxon>Malvales</taxon>
        <taxon>Malvaceae</taxon>
        <taxon>Malvoideae</taxon>
        <taxon>Gossypium</taxon>
    </lineage>
</organism>
<dbReference type="AlphaFoldDB" id="A0A0B0PB98"/>
<gene>
    <name evidence="1" type="ORF">F383_07639</name>
</gene>
<protein>
    <submittedName>
        <fullName evidence="1">Uncharacterized protein</fullName>
    </submittedName>
</protein>
<reference evidence="2" key="1">
    <citation type="submission" date="2014-09" db="EMBL/GenBank/DDBJ databases">
        <authorList>
            <person name="Mudge J."/>
            <person name="Ramaraj T."/>
            <person name="Lindquist I.E."/>
            <person name="Bharti A.K."/>
            <person name="Sundararajan A."/>
            <person name="Cameron C.T."/>
            <person name="Woodward J.E."/>
            <person name="May G.D."/>
            <person name="Brubaker C."/>
            <person name="Broadhvest J."/>
            <person name="Wilkins T.A."/>
        </authorList>
    </citation>
    <scope>NUCLEOTIDE SEQUENCE</scope>
    <source>
        <strain evidence="2">cv. AKA8401</strain>
    </source>
</reference>
<dbReference type="Proteomes" id="UP000032142">
    <property type="component" value="Unassembled WGS sequence"/>
</dbReference>
<proteinExistence type="predicted"/>